<name>F0ZD25_DICPU</name>
<feature type="compositionally biased region" description="Basic and acidic residues" evidence="1">
    <location>
        <begin position="55"/>
        <end position="66"/>
    </location>
</feature>
<proteinExistence type="predicted"/>
<dbReference type="GeneID" id="10502588"/>
<dbReference type="KEGG" id="dpp:DICPUDRAFT_149193"/>
<feature type="region of interest" description="Disordered" evidence="1">
    <location>
        <begin position="43"/>
        <end position="66"/>
    </location>
</feature>
<evidence type="ECO:0000256" key="1">
    <source>
        <dbReference type="SAM" id="MobiDB-lite"/>
    </source>
</evidence>
<reference evidence="3" key="1">
    <citation type="journal article" date="2011" name="Genome Biol.">
        <title>Comparative genomics of the social amoebae Dictyostelium discoideum and Dictyostelium purpureum.</title>
        <authorList>
            <consortium name="US DOE Joint Genome Institute (JGI-PGF)"/>
            <person name="Sucgang R."/>
            <person name="Kuo A."/>
            <person name="Tian X."/>
            <person name="Salerno W."/>
            <person name="Parikh A."/>
            <person name="Feasley C.L."/>
            <person name="Dalin E."/>
            <person name="Tu H."/>
            <person name="Huang E."/>
            <person name="Barry K."/>
            <person name="Lindquist E."/>
            <person name="Shapiro H."/>
            <person name="Bruce D."/>
            <person name="Schmutz J."/>
            <person name="Salamov A."/>
            <person name="Fey P."/>
            <person name="Gaudet P."/>
            <person name="Anjard C."/>
            <person name="Babu M.M."/>
            <person name="Basu S."/>
            <person name="Bushmanova Y."/>
            <person name="van der Wel H."/>
            <person name="Katoh-Kurasawa M."/>
            <person name="Dinh C."/>
            <person name="Coutinho P.M."/>
            <person name="Saito T."/>
            <person name="Elias M."/>
            <person name="Schaap P."/>
            <person name="Kay R.R."/>
            <person name="Henrissat B."/>
            <person name="Eichinger L."/>
            <person name="Rivero F."/>
            <person name="Putnam N.H."/>
            <person name="West C.M."/>
            <person name="Loomis W.F."/>
            <person name="Chisholm R.L."/>
            <person name="Shaulsky G."/>
            <person name="Strassmann J.E."/>
            <person name="Queller D.C."/>
            <person name="Kuspa A."/>
            <person name="Grigoriev I.V."/>
        </authorList>
    </citation>
    <scope>NUCLEOTIDE SEQUENCE [LARGE SCALE GENOMIC DNA]</scope>
    <source>
        <strain evidence="3">QSDP1</strain>
    </source>
</reference>
<gene>
    <name evidence="2" type="ORF">DICPUDRAFT_149193</name>
</gene>
<protein>
    <submittedName>
        <fullName evidence="2">Uncharacterized protein</fullName>
    </submittedName>
</protein>
<evidence type="ECO:0000313" key="2">
    <source>
        <dbReference type="EMBL" id="EGC38169.1"/>
    </source>
</evidence>
<accession>F0ZD25</accession>
<evidence type="ECO:0000313" key="3">
    <source>
        <dbReference type="Proteomes" id="UP000001064"/>
    </source>
</evidence>
<keyword evidence="3" id="KW-1185">Reference proteome</keyword>
<dbReference type="VEuPathDB" id="AmoebaDB:DICPUDRAFT_149193"/>
<dbReference type="AlphaFoldDB" id="F0ZD25"/>
<sequence length="66" mass="7484">MVEGWDTLYPNIKKWLKLVESRPSFANAFRLAEADLKERIAKGIKPSTTTSPDEAEAKRALAKEKH</sequence>
<organism evidence="2 3">
    <name type="scientific">Dictyostelium purpureum</name>
    <name type="common">Slime mold</name>
    <dbReference type="NCBI Taxonomy" id="5786"/>
    <lineage>
        <taxon>Eukaryota</taxon>
        <taxon>Amoebozoa</taxon>
        <taxon>Evosea</taxon>
        <taxon>Eumycetozoa</taxon>
        <taxon>Dictyostelia</taxon>
        <taxon>Dictyosteliales</taxon>
        <taxon>Dictyosteliaceae</taxon>
        <taxon>Dictyostelium</taxon>
    </lineage>
</organism>
<dbReference type="InParanoid" id="F0ZD25"/>
<dbReference type="RefSeq" id="XP_003285296.1">
    <property type="nucleotide sequence ID" value="XM_003285248.1"/>
</dbReference>
<dbReference type="Proteomes" id="UP000001064">
    <property type="component" value="Unassembled WGS sequence"/>
</dbReference>
<dbReference type="EMBL" id="GL870982">
    <property type="protein sequence ID" value="EGC38169.1"/>
    <property type="molecule type" value="Genomic_DNA"/>
</dbReference>